<evidence type="ECO:0000313" key="10">
    <source>
        <dbReference type="Proteomes" id="UP000015388"/>
    </source>
</evidence>
<feature type="transmembrane region" description="Helical" evidence="7">
    <location>
        <begin position="111"/>
        <end position="132"/>
    </location>
</feature>
<feature type="transmembrane region" description="Helical" evidence="7">
    <location>
        <begin position="171"/>
        <end position="189"/>
    </location>
</feature>
<dbReference type="HOGENOM" id="CLU_038944_4_0_11"/>
<name>S5T2K7_9CORY</name>
<accession>S5T2K7</accession>
<dbReference type="PANTHER" id="PTHR12677:SF59">
    <property type="entry name" value="GOLGI APPARATUS MEMBRANE PROTEIN TVP38-RELATED"/>
    <property type="match status" value="1"/>
</dbReference>
<evidence type="ECO:0000256" key="2">
    <source>
        <dbReference type="ARBA" id="ARBA00008640"/>
    </source>
</evidence>
<comment type="subcellular location">
    <subcellularLocation>
        <location evidence="1 7">Cell membrane</location>
        <topology evidence="1 7">Multi-pass membrane protein</topology>
    </subcellularLocation>
</comment>
<reference evidence="9 10" key="1">
    <citation type="submission" date="2012-11" db="EMBL/GenBank/DDBJ databases">
        <title>The complete genome sequence of Corynebacterium maris Coryn-1 (=DSM 45190).</title>
        <authorList>
            <person name="Schaffert L."/>
            <person name="Albersmeier A."/>
            <person name="Kalinowski J."/>
            <person name="Ruckert C."/>
        </authorList>
    </citation>
    <scope>NUCLEOTIDE SEQUENCE [LARGE SCALE GENOMIC DNA]</scope>
    <source>
        <strain evidence="10">Coryn-1</strain>
    </source>
</reference>
<sequence>MAFIAVTVLFDVPPLSTLRAWADSVGGWFVVAFWFAYVLITQFPVPRTILTLSAGVLFGPWVGILLSLTATAVAAAVSLSIVRGLLGEWIRPYLRHPAVAGINRRLEQRGWLAVTSLRMIAGIPFSVLNYAAALTSVRLVPFTVATFIGSAPGTVAMVFFGDTLTGEADPVIIVITVVLALAGIAGLLLDSRLPVKEQP</sequence>
<keyword evidence="5 7" id="KW-1133">Transmembrane helix</keyword>
<dbReference type="Pfam" id="PF09335">
    <property type="entry name" value="VTT_dom"/>
    <property type="match status" value="1"/>
</dbReference>
<feature type="transmembrane region" description="Helical" evidence="7">
    <location>
        <begin position="52"/>
        <end position="82"/>
    </location>
</feature>
<dbReference type="AlphaFoldDB" id="S5T2K7"/>
<protein>
    <recommendedName>
        <fullName evidence="7">TVP38/TMEM64 family membrane protein</fullName>
    </recommendedName>
</protein>
<evidence type="ECO:0000259" key="8">
    <source>
        <dbReference type="Pfam" id="PF09335"/>
    </source>
</evidence>
<dbReference type="STRING" id="1224163.B841_06910"/>
<evidence type="ECO:0000256" key="6">
    <source>
        <dbReference type="ARBA" id="ARBA00023136"/>
    </source>
</evidence>
<dbReference type="GO" id="GO:0005886">
    <property type="term" value="C:plasma membrane"/>
    <property type="evidence" value="ECO:0007669"/>
    <property type="project" value="UniProtKB-SubCell"/>
</dbReference>
<dbReference type="eggNOG" id="COG0398">
    <property type="taxonomic scope" value="Bacteria"/>
</dbReference>
<keyword evidence="10" id="KW-1185">Reference proteome</keyword>
<evidence type="ECO:0000256" key="3">
    <source>
        <dbReference type="ARBA" id="ARBA00022475"/>
    </source>
</evidence>
<comment type="similarity">
    <text evidence="2 7">Belongs to the TVP38/TMEM64 family.</text>
</comment>
<dbReference type="PANTHER" id="PTHR12677">
    <property type="entry name" value="GOLGI APPARATUS MEMBRANE PROTEIN TVP38-RELATED"/>
    <property type="match status" value="1"/>
</dbReference>
<feature type="transmembrane region" description="Helical" evidence="7">
    <location>
        <begin position="139"/>
        <end position="159"/>
    </location>
</feature>
<evidence type="ECO:0000256" key="4">
    <source>
        <dbReference type="ARBA" id="ARBA00022692"/>
    </source>
</evidence>
<keyword evidence="6 7" id="KW-0472">Membrane</keyword>
<keyword evidence="4 7" id="KW-0812">Transmembrane</keyword>
<keyword evidence="3 7" id="KW-1003">Cell membrane</keyword>
<proteinExistence type="inferred from homology"/>
<dbReference type="InterPro" id="IPR032816">
    <property type="entry name" value="VTT_dom"/>
</dbReference>
<gene>
    <name evidence="9" type="ORF">B841_06910</name>
</gene>
<evidence type="ECO:0000256" key="7">
    <source>
        <dbReference type="RuleBase" id="RU366058"/>
    </source>
</evidence>
<dbReference type="KEGG" id="cmd:B841_06910"/>
<organism evidence="9 10">
    <name type="scientific">Corynebacterium maris DSM 45190</name>
    <dbReference type="NCBI Taxonomy" id="1224163"/>
    <lineage>
        <taxon>Bacteria</taxon>
        <taxon>Bacillati</taxon>
        <taxon>Actinomycetota</taxon>
        <taxon>Actinomycetes</taxon>
        <taxon>Mycobacteriales</taxon>
        <taxon>Corynebacteriaceae</taxon>
        <taxon>Corynebacterium</taxon>
    </lineage>
</organism>
<feature type="domain" description="VTT" evidence="8">
    <location>
        <begin position="45"/>
        <end position="162"/>
    </location>
</feature>
<dbReference type="PATRIC" id="fig|1224163.3.peg.1388"/>
<dbReference type="Proteomes" id="UP000015388">
    <property type="component" value="Chromosome"/>
</dbReference>
<evidence type="ECO:0000256" key="1">
    <source>
        <dbReference type="ARBA" id="ARBA00004651"/>
    </source>
</evidence>
<dbReference type="InterPro" id="IPR015414">
    <property type="entry name" value="TMEM64"/>
</dbReference>
<evidence type="ECO:0000313" key="9">
    <source>
        <dbReference type="EMBL" id="AGS34855.1"/>
    </source>
</evidence>
<evidence type="ECO:0000256" key="5">
    <source>
        <dbReference type="ARBA" id="ARBA00022989"/>
    </source>
</evidence>
<dbReference type="EMBL" id="CP003924">
    <property type="protein sequence ID" value="AGS34855.1"/>
    <property type="molecule type" value="Genomic_DNA"/>
</dbReference>
<feature type="transmembrane region" description="Helical" evidence="7">
    <location>
        <begin position="20"/>
        <end position="40"/>
    </location>
</feature>